<name>A0A2W5U228_9BACT</name>
<dbReference type="Pfam" id="PF11741">
    <property type="entry name" value="AMIN"/>
    <property type="match status" value="1"/>
</dbReference>
<dbReference type="AlphaFoldDB" id="A0A2W5U228"/>
<accession>A0A2W5U228</accession>
<evidence type="ECO:0008006" key="5">
    <source>
        <dbReference type="Google" id="ProtNLM"/>
    </source>
</evidence>
<dbReference type="InterPro" id="IPR009875">
    <property type="entry name" value="PilZ_domain"/>
</dbReference>
<dbReference type="InterPro" id="IPR021731">
    <property type="entry name" value="AMIN_dom"/>
</dbReference>
<comment type="caution">
    <text evidence="3">The sequence shown here is derived from an EMBL/GenBank/DDBJ whole genome shotgun (WGS) entry which is preliminary data.</text>
</comment>
<evidence type="ECO:0000313" key="3">
    <source>
        <dbReference type="EMBL" id="PZR17605.1"/>
    </source>
</evidence>
<dbReference type="Gene3D" id="2.40.10.220">
    <property type="entry name" value="predicted glycosyltransferase like domains"/>
    <property type="match status" value="1"/>
</dbReference>
<dbReference type="EMBL" id="QFQP01000002">
    <property type="protein sequence ID" value="PZR17605.1"/>
    <property type="molecule type" value="Genomic_DNA"/>
</dbReference>
<protein>
    <recommendedName>
        <fullName evidence="5">PilZ domain-containing protein</fullName>
    </recommendedName>
</protein>
<dbReference type="Pfam" id="PF07238">
    <property type="entry name" value="PilZ"/>
    <property type="match status" value="1"/>
</dbReference>
<dbReference type="SUPFAM" id="SSF141371">
    <property type="entry name" value="PilZ domain-like"/>
    <property type="match status" value="1"/>
</dbReference>
<feature type="domain" description="AMIN" evidence="2">
    <location>
        <begin position="270"/>
        <end position="332"/>
    </location>
</feature>
<evidence type="ECO:0000259" key="2">
    <source>
        <dbReference type="Pfam" id="PF11741"/>
    </source>
</evidence>
<organism evidence="3 4">
    <name type="scientific">Archangium gephyra</name>
    <dbReference type="NCBI Taxonomy" id="48"/>
    <lineage>
        <taxon>Bacteria</taxon>
        <taxon>Pseudomonadati</taxon>
        <taxon>Myxococcota</taxon>
        <taxon>Myxococcia</taxon>
        <taxon>Myxococcales</taxon>
        <taxon>Cystobacterineae</taxon>
        <taxon>Archangiaceae</taxon>
        <taxon>Archangium</taxon>
    </lineage>
</organism>
<sequence length="348" mass="36951">MLAHMLTEQPKRASRVQFKHPVRVETLSEPKRVIRTLTANVSRDGLFLRMPEPLPPGTKLNVALEAAGAPHSLAEGEVCWGTTEGEFAGCGVRFTKYTHPRAKELLSHLVDSIQHNRPLRAAGRPARWRRLLPVGVVALLLITGAVFAFEATPPPAVALETATTPVIVAEPVQLAVAEPVAPVEPVKAEPPVVAPPVVIPNKKQVLASARVTKKSEPSPALVEALKGAPAPVPAQRFGTSMSVAGNGRGSMAIKDGAASKLSWDVTSSTLRLTASGKVSKAFFLASPPRAVFDVDGEKPSHAQTLELAAPYSKSLRVGELPRGTRLVIDLERAPKSAKPDGNSLVLSF</sequence>
<dbReference type="Proteomes" id="UP000249061">
    <property type="component" value="Unassembled WGS sequence"/>
</dbReference>
<evidence type="ECO:0000313" key="4">
    <source>
        <dbReference type="Proteomes" id="UP000249061"/>
    </source>
</evidence>
<dbReference type="Gene3D" id="2.60.40.3500">
    <property type="match status" value="1"/>
</dbReference>
<reference evidence="3 4" key="1">
    <citation type="submission" date="2017-08" db="EMBL/GenBank/DDBJ databases">
        <title>Infants hospitalized years apart are colonized by the same room-sourced microbial strains.</title>
        <authorList>
            <person name="Brooks B."/>
            <person name="Olm M.R."/>
            <person name="Firek B.A."/>
            <person name="Baker R."/>
            <person name="Thomas B.C."/>
            <person name="Morowitz M.J."/>
            <person name="Banfield J.F."/>
        </authorList>
    </citation>
    <scope>NUCLEOTIDE SEQUENCE [LARGE SCALE GENOMIC DNA]</scope>
    <source>
        <strain evidence="3">S2_003_000_R2_14</strain>
    </source>
</reference>
<feature type="domain" description="PilZ" evidence="1">
    <location>
        <begin position="12"/>
        <end position="110"/>
    </location>
</feature>
<dbReference type="GO" id="GO:0035438">
    <property type="term" value="F:cyclic-di-GMP binding"/>
    <property type="evidence" value="ECO:0007669"/>
    <property type="project" value="InterPro"/>
</dbReference>
<evidence type="ECO:0000259" key="1">
    <source>
        <dbReference type="Pfam" id="PF07238"/>
    </source>
</evidence>
<gene>
    <name evidence="3" type="ORF">DI536_04635</name>
</gene>
<proteinExistence type="predicted"/>